<dbReference type="EMBL" id="BART01027839">
    <property type="protein sequence ID" value="GAG97916.1"/>
    <property type="molecule type" value="Genomic_DNA"/>
</dbReference>
<organism evidence="3">
    <name type="scientific">marine sediment metagenome</name>
    <dbReference type="NCBI Taxonomy" id="412755"/>
    <lineage>
        <taxon>unclassified sequences</taxon>
        <taxon>metagenomes</taxon>
        <taxon>ecological metagenomes</taxon>
    </lineage>
</organism>
<comment type="caution">
    <text evidence="3">The sequence shown here is derived from an EMBL/GenBank/DDBJ whole genome shotgun (WGS) entry which is preliminary data.</text>
</comment>
<feature type="non-terminal residue" evidence="3">
    <location>
        <position position="250"/>
    </location>
</feature>
<evidence type="ECO:0000259" key="2">
    <source>
        <dbReference type="Pfam" id="PF17803"/>
    </source>
</evidence>
<dbReference type="PANTHER" id="PTHR38731">
    <property type="entry name" value="LIPL45-RELATED LIPOPROTEIN-RELATED"/>
    <property type="match status" value="1"/>
</dbReference>
<dbReference type="Gene3D" id="2.60.120.1440">
    <property type="match status" value="1"/>
</dbReference>
<dbReference type="Pfam" id="PF17803">
    <property type="entry name" value="Cadherin_4"/>
    <property type="match status" value="1"/>
</dbReference>
<evidence type="ECO:0008006" key="4">
    <source>
        <dbReference type="Google" id="ProtNLM"/>
    </source>
</evidence>
<evidence type="ECO:0000259" key="1">
    <source>
        <dbReference type="Pfam" id="PF04773"/>
    </source>
</evidence>
<reference evidence="3" key="1">
    <citation type="journal article" date="2014" name="Front. Microbiol.">
        <title>High frequency of phylogenetically diverse reductive dehalogenase-homologous genes in deep subseafloor sedimentary metagenomes.</title>
        <authorList>
            <person name="Kawai M."/>
            <person name="Futagami T."/>
            <person name="Toyoda A."/>
            <person name="Takaki Y."/>
            <person name="Nishi S."/>
            <person name="Hori S."/>
            <person name="Arai W."/>
            <person name="Tsubouchi T."/>
            <person name="Morono Y."/>
            <person name="Uchiyama I."/>
            <person name="Ito T."/>
            <person name="Fujiyama A."/>
            <person name="Inagaki F."/>
            <person name="Takami H."/>
        </authorList>
    </citation>
    <scope>NUCLEOTIDE SEQUENCE</scope>
    <source>
        <strain evidence="3">Expedition CK06-06</strain>
    </source>
</reference>
<proteinExistence type="predicted"/>
<feature type="domain" description="FecR protein" evidence="1">
    <location>
        <begin position="66"/>
        <end position="172"/>
    </location>
</feature>
<dbReference type="InterPro" id="IPR006860">
    <property type="entry name" value="FecR"/>
</dbReference>
<accession>X1DNA9</accession>
<feature type="domain" description="RapA2 cadherin-like" evidence="2">
    <location>
        <begin position="201"/>
        <end position="249"/>
    </location>
</feature>
<gene>
    <name evidence="3" type="ORF">S01H4_49243</name>
</gene>
<name>X1DNA9_9ZZZZ</name>
<dbReference type="PROSITE" id="PS51257">
    <property type="entry name" value="PROKAR_LIPOPROTEIN"/>
    <property type="match status" value="1"/>
</dbReference>
<protein>
    <recommendedName>
        <fullName evidence="4">FecR protein domain-containing protein</fullName>
    </recommendedName>
</protein>
<dbReference type="PANTHER" id="PTHR38731:SF1">
    <property type="entry name" value="FECR PROTEIN DOMAIN-CONTAINING PROTEIN"/>
    <property type="match status" value="1"/>
</dbReference>
<sequence>MRKKLLLILALTILVASTVVGCSGGSPCPSTLTILSITEGEVLVMKEGTDDWLPAEHEMELEIGDAMKTGGNSSAEITFFDGSTMELGAGTEIEILSLDIACDTGVTTITLAQMIGDTISRVTGILDPASSYEVETPSGVVGVRGSAVRVRVISDHLHYADGTTLVTNLEGNIYAIAQGEELQVPEGEQCIIIPGQAPSQPSNFMPVAEDDIAVTNEHTPVTIPVLDNDYDPDVGDSLAVDSVTHGANGD</sequence>
<dbReference type="Pfam" id="PF04773">
    <property type="entry name" value="FecR"/>
    <property type="match status" value="1"/>
</dbReference>
<dbReference type="AlphaFoldDB" id="X1DNA9"/>
<evidence type="ECO:0000313" key="3">
    <source>
        <dbReference type="EMBL" id="GAG97916.1"/>
    </source>
</evidence>
<dbReference type="InterPro" id="IPR040853">
    <property type="entry name" value="RapA2_cadherin-like"/>
</dbReference>